<organism evidence="2 3">
    <name type="scientific">Fibrella aquatilis</name>
    <dbReference type="NCBI Taxonomy" id="2817059"/>
    <lineage>
        <taxon>Bacteria</taxon>
        <taxon>Pseudomonadati</taxon>
        <taxon>Bacteroidota</taxon>
        <taxon>Cytophagia</taxon>
        <taxon>Cytophagales</taxon>
        <taxon>Spirosomataceae</taxon>
        <taxon>Fibrella</taxon>
    </lineage>
</organism>
<gene>
    <name evidence="2" type="ORF">J2I48_14020</name>
</gene>
<name>A0A939JYI3_9BACT</name>
<comment type="caution">
    <text evidence="2">The sequence shown here is derived from an EMBL/GenBank/DDBJ whole genome shotgun (WGS) entry which is preliminary data.</text>
</comment>
<sequence length="61" mass="6665">MIAFLCICVAGINVLLIMGHMIRLYRHRHDTSIAEATDSIASILFSSINASVLVMAYNALV</sequence>
<evidence type="ECO:0000313" key="2">
    <source>
        <dbReference type="EMBL" id="MBO0932124.1"/>
    </source>
</evidence>
<evidence type="ECO:0000313" key="3">
    <source>
        <dbReference type="Proteomes" id="UP000664795"/>
    </source>
</evidence>
<feature type="transmembrane region" description="Helical" evidence="1">
    <location>
        <begin position="40"/>
        <end position="60"/>
    </location>
</feature>
<evidence type="ECO:0000256" key="1">
    <source>
        <dbReference type="SAM" id="Phobius"/>
    </source>
</evidence>
<accession>A0A939JYI3</accession>
<dbReference type="Proteomes" id="UP000664795">
    <property type="component" value="Unassembled WGS sequence"/>
</dbReference>
<dbReference type="AlphaFoldDB" id="A0A939JYI3"/>
<proteinExistence type="predicted"/>
<keyword evidence="1" id="KW-1133">Transmembrane helix</keyword>
<keyword evidence="1" id="KW-0472">Membrane</keyword>
<keyword evidence="3" id="KW-1185">Reference proteome</keyword>
<dbReference type="RefSeq" id="WP_207336093.1">
    <property type="nucleotide sequence ID" value="NZ_JAFMYU010000010.1"/>
</dbReference>
<keyword evidence="1" id="KW-0812">Transmembrane</keyword>
<protein>
    <submittedName>
        <fullName evidence="2">Uncharacterized protein</fullName>
    </submittedName>
</protein>
<dbReference type="EMBL" id="JAFMYU010000010">
    <property type="protein sequence ID" value="MBO0932124.1"/>
    <property type="molecule type" value="Genomic_DNA"/>
</dbReference>
<reference evidence="2 3" key="1">
    <citation type="submission" date="2021-03" db="EMBL/GenBank/DDBJ databases">
        <title>Fibrella sp. HMF5036 genome sequencing and assembly.</title>
        <authorList>
            <person name="Kang H."/>
            <person name="Kim H."/>
            <person name="Bae S."/>
            <person name="Joh K."/>
        </authorList>
    </citation>
    <scope>NUCLEOTIDE SEQUENCE [LARGE SCALE GENOMIC DNA]</scope>
    <source>
        <strain evidence="2 3">HMF5036</strain>
    </source>
</reference>